<dbReference type="InterPro" id="IPR003156">
    <property type="entry name" value="DHHA1_dom"/>
</dbReference>
<keyword evidence="3" id="KW-0540">Nuclease</keyword>
<dbReference type="NCBIfam" id="TIGR00644">
    <property type="entry name" value="recJ"/>
    <property type="match status" value="1"/>
</dbReference>
<dbReference type="InterPro" id="IPR051673">
    <property type="entry name" value="SSDNA_exonuclease_RecJ"/>
</dbReference>
<evidence type="ECO:0000313" key="9">
    <source>
        <dbReference type="EMBL" id="OGC80337.1"/>
    </source>
</evidence>
<dbReference type="InterPro" id="IPR038763">
    <property type="entry name" value="DHH_sf"/>
</dbReference>
<dbReference type="InterPro" id="IPR004610">
    <property type="entry name" value="RecJ"/>
</dbReference>
<feature type="domain" description="RecJ OB" evidence="8">
    <location>
        <begin position="448"/>
        <end position="548"/>
    </location>
</feature>
<evidence type="ECO:0000256" key="1">
    <source>
        <dbReference type="ARBA" id="ARBA00005915"/>
    </source>
</evidence>
<dbReference type="STRING" id="1797243.A2943_01050"/>
<reference evidence="9 10" key="1">
    <citation type="journal article" date="2016" name="Nat. Commun.">
        <title>Thousands of microbial genomes shed light on interconnected biogeochemical processes in an aquifer system.</title>
        <authorList>
            <person name="Anantharaman K."/>
            <person name="Brown C.T."/>
            <person name="Hug L.A."/>
            <person name="Sharon I."/>
            <person name="Castelle C.J."/>
            <person name="Probst A.J."/>
            <person name="Thomas B.C."/>
            <person name="Singh A."/>
            <person name="Wilkins M.J."/>
            <person name="Karaoz U."/>
            <person name="Brodie E.L."/>
            <person name="Williams K.H."/>
            <person name="Hubbard S.S."/>
            <person name="Banfield J.F."/>
        </authorList>
    </citation>
    <scope>NUCLEOTIDE SEQUENCE [LARGE SCALE GENOMIC DNA]</scope>
</reference>
<dbReference type="PANTHER" id="PTHR30255:SF2">
    <property type="entry name" value="SINGLE-STRANDED-DNA-SPECIFIC EXONUCLEASE RECJ"/>
    <property type="match status" value="1"/>
</dbReference>
<dbReference type="GO" id="GO:0006310">
    <property type="term" value="P:DNA recombination"/>
    <property type="evidence" value="ECO:0007669"/>
    <property type="project" value="InterPro"/>
</dbReference>
<dbReference type="GO" id="GO:0003676">
    <property type="term" value="F:nucleic acid binding"/>
    <property type="evidence" value="ECO:0007669"/>
    <property type="project" value="InterPro"/>
</dbReference>
<dbReference type="InterPro" id="IPR001667">
    <property type="entry name" value="DDH_dom"/>
</dbReference>
<dbReference type="SUPFAM" id="SSF64182">
    <property type="entry name" value="DHH phosphoesterases"/>
    <property type="match status" value="1"/>
</dbReference>
<dbReference type="Pfam" id="PF17768">
    <property type="entry name" value="RecJ_OB"/>
    <property type="match status" value="1"/>
</dbReference>
<evidence type="ECO:0000259" key="6">
    <source>
        <dbReference type="Pfam" id="PF01368"/>
    </source>
</evidence>
<organism evidence="9 10">
    <name type="scientific">Candidatus Adlerbacteria bacterium RIFCSPLOWO2_01_FULL_51_16</name>
    <dbReference type="NCBI Taxonomy" id="1797243"/>
    <lineage>
        <taxon>Bacteria</taxon>
        <taxon>Candidatus Adleribacteriota</taxon>
    </lineage>
</organism>
<evidence type="ECO:0000256" key="3">
    <source>
        <dbReference type="ARBA" id="ARBA00022722"/>
    </source>
</evidence>
<evidence type="ECO:0000256" key="5">
    <source>
        <dbReference type="ARBA" id="ARBA00022839"/>
    </source>
</evidence>
<evidence type="ECO:0000256" key="2">
    <source>
        <dbReference type="ARBA" id="ARBA00019841"/>
    </source>
</evidence>
<dbReference type="Gene3D" id="3.10.310.30">
    <property type="match status" value="1"/>
</dbReference>
<dbReference type="EMBL" id="MEWX01000025">
    <property type="protein sequence ID" value="OGC80337.1"/>
    <property type="molecule type" value="Genomic_DNA"/>
</dbReference>
<sequence length="553" mass="60757">MKSYRLRERAHAELIPDLLHGRGIAEGEESARFLEPDYLRDSHDPFLLPDMGPAVERIMSAAKNNEQIAVWSDYDCDGIPGGVMLAEFLRSLNLSVRHYIPHRHDEGYGLNSEGIDELAGQKISLIITVDLGSSDLEPITHAKKKGIDVIVTDHHLLPAILPPAFAIINPKRAGSRYPFQGLCGAGVAWKLVQALLLKQRPEGFTEGREKWLLDLVGMATLSDRVPLVGENRMLARFGLLVMRKNRRPGFAALLRMLRIEAPRLTEDDIGFMIAPRINAASRMDAPGIAARLLATQDREEAGALALELQSLNNERKGVVAATVKEAKRRIAESEALAKGIIVMGSPNWRPGILGLVANSLSEAEGKPVCLWGREGGNTIRGSCRSDGSVNVVEMMRRAGDLFLDFGGHMFSGGFSLQEEKIFELTPRLVAAYETLRAQDFGTQEIMLDRELPLEEISFASRDLMKLAPFGEGNAKPLFLLPGVSIAGVRSFGKSGDHLEITLARADKKVSAISFFNTPDSFEKKPVVGMRADIVGHVENGWNGRPRVRVVDVL</sequence>
<dbReference type="GO" id="GO:0006281">
    <property type="term" value="P:DNA repair"/>
    <property type="evidence" value="ECO:0007669"/>
    <property type="project" value="InterPro"/>
</dbReference>
<keyword evidence="4" id="KW-0378">Hydrolase</keyword>
<evidence type="ECO:0000313" key="10">
    <source>
        <dbReference type="Proteomes" id="UP000176185"/>
    </source>
</evidence>
<comment type="caution">
    <text evidence="9">The sequence shown here is derived from an EMBL/GenBank/DDBJ whole genome shotgun (WGS) entry which is preliminary data.</text>
</comment>
<evidence type="ECO:0000259" key="8">
    <source>
        <dbReference type="Pfam" id="PF17768"/>
    </source>
</evidence>
<dbReference type="Pfam" id="PF01368">
    <property type="entry name" value="DHH"/>
    <property type="match status" value="1"/>
</dbReference>
<accession>A0A1F4XF64</accession>
<dbReference type="PANTHER" id="PTHR30255">
    <property type="entry name" value="SINGLE-STRANDED-DNA-SPECIFIC EXONUCLEASE RECJ"/>
    <property type="match status" value="1"/>
</dbReference>
<dbReference type="Pfam" id="PF02272">
    <property type="entry name" value="DHHA1"/>
    <property type="match status" value="1"/>
</dbReference>
<name>A0A1F4XF64_9BACT</name>
<comment type="similarity">
    <text evidence="1">Belongs to the RecJ family.</text>
</comment>
<dbReference type="AlphaFoldDB" id="A0A1F4XF64"/>
<evidence type="ECO:0000259" key="7">
    <source>
        <dbReference type="Pfam" id="PF02272"/>
    </source>
</evidence>
<gene>
    <name evidence="9" type="ORF">A2943_01050</name>
</gene>
<proteinExistence type="inferred from homology"/>
<dbReference type="InterPro" id="IPR041122">
    <property type="entry name" value="RecJ_OB"/>
</dbReference>
<protein>
    <recommendedName>
        <fullName evidence="2">Single-stranded-DNA-specific exonuclease RecJ</fullName>
    </recommendedName>
</protein>
<evidence type="ECO:0000256" key="4">
    <source>
        <dbReference type="ARBA" id="ARBA00022801"/>
    </source>
</evidence>
<feature type="domain" description="DHHA1" evidence="7">
    <location>
        <begin position="340"/>
        <end position="424"/>
    </location>
</feature>
<dbReference type="Gene3D" id="3.90.1640.30">
    <property type="match status" value="1"/>
</dbReference>
<dbReference type="Proteomes" id="UP000176185">
    <property type="component" value="Unassembled WGS sequence"/>
</dbReference>
<feature type="domain" description="DDH" evidence="6">
    <location>
        <begin position="67"/>
        <end position="216"/>
    </location>
</feature>
<keyword evidence="5 9" id="KW-0269">Exonuclease</keyword>
<dbReference type="GO" id="GO:0008409">
    <property type="term" value="F:5'-3' exonuclease activity"/>
    <property type="evidence" value="ECO:0007669"/>
    <property type="project" value="InterPro"/>
</dbReference>